<proteinExistence type="inferred from homology"/>
<dbReference type="GO" id="GO:0005730">
    <property type="term" value="C:nucleolus"/>
    <property type="evidence" value="ECO:0007669"/>
    <property type="project" value="TreeGrafter"/>
</dbReference>
<dbReference type="Proteomes" id="UP000271241">
    <property type="component" value="Unassembled WGS sequence"/>
</dbReference>
<evidence type="ECO:0000313" key="6">
    <source>
        <dbReference type="EMBL" id="RKP07141.1"/>
    </source>
</evidence>
<keyword evidence="7" id="KW-1185">Reference proteome</keyword>
<feature type="region of interest" description="Disordered" evidence="3">
    <location>
        <begin position="307"/>
        <end position="335"/>
    </location>
</feature>
<feature type="region of interest" description="Disordered" evidence="3">
    <location>
        <begin position="534"/>
        <end position="563"/>
    </location>
</feature>
<feature type="region of interest" description="Disordered" evidence="3">
    <location>
        <begin position="1"/>
        <end position="185"/>
    </location>
</feature>
<dbReference type="PANTHER" id="PTHR15565">
    <property type="entry name" value="AATF PROTEIN APOPTOSIS ANTAGONIZING TRANSCRIPTION FACTOR"/>
    <property type="match status" value="1"/>
</dbReference>
<feature type="compositionally biased region" description="Acidic residues" evidence="3">
    <location>
        <begin position="163"/>
        <end position="182"/>
    </location>
</feature>
<organism evidence="6 7">
    <name type="scientific">Thamnocephalis sphaerospora</name>
    <dbReference type="NCBI Taxonomy" id="78915"/>
    <lineage>
        <taxon>Eukaryota</taxon>
        <taxon>Fungi</taxon>
        <taxon>Fungi incertae sedis</taxon>
        <taxon>Zoopagomycota</taxon>
        <taxon>Zoopagomycotina</taxon>
        <taxon>Zoopagomycetes</taxon>
        <taxon>Zoopagales</taxon>
        <taxon>Sigmoideomycetaceae</taxon>
        <taxon>Thamnocephalis</taxon>
    </lineage>
</organism>
<reference evidence="7" key="1">
    <citation type="journal article" date="2018" name="Nat. Microbiol.">
        <title>Leveraging single-cell genomics to expand the fungal tree of life.</title>
        <authorList>
            <person name="Ahrendt S.R."/>
            <person name="Quandt C.A."/>
            <person name="Ciobanu D."/>
            <person name="Clum A."/>
            <person name="Salamov A."/>
            <person name="Andreopoulos B."/>
            <person name="Cheng J.F."/>
            <person name="Woyke T."/>
            <person name="Pelin A."/>
            <person name="Henrissat B."/>
            <person name="Reynolds N.K."/>
            <person name="Benny G.L."/>
            <person name="Smith M.E."/>
            <person name="James T.Y."/>
            <person name="Grigoriev I.V."/>
        </authorList>
    </citation>
    <scope>NUCLEOTIDE SEQUENCE [LARGE SCALE GENOMIC DNA]</scope>
    <source>
        <strain evidence="7">RSA 1356</strain>
    </source>
</reference>
<accession>A0A4P9XNZ2</accession>
<sequence length="563" mass="63296">MGAGKKKSLGAQLASLLDPTPRDVDPEEFGETFRNRSAARNGDASDSNSDIDDNAAATEHYVDVGRSKMRRNAEFLVDDPKYAGKQRSRANLYDSDDDMSASVASDSDVSDDDDDDDDDSNDDSSEEEELMEMRKKTIDKPGKRTDRVEHHSSPTDSDAYVTADEEVGDQESEEESDDDSGDGADHLAVEQDEAMNDELRAIESEERQLLRTVSQGAKSDVSKGIDVRHQLTLWDTLLDARIRLQKSVTLANQLPQASTIYFVDMSDFDSFADGAEDALARTRRQVHGLLDSLLDLRVTMLEHNTMHDMQLDELRQRKRPHQDDEEDSDESDEETVWHDMQRFSTAFQPFADETLEKWSGKVQMAAGIPINKKFKAINQGARAQIEQILADKERLVKRTQLKRTDYQIIGKTTPSELKAEEPAITQDAAKNPLDNHDTEVFDDTDFYQQLLRELIESRMVDTDDPLALGVRWAALKQQTKQNKKKVDRKASKGRRLRYHVHEKLQNFMVPIPTGSWHESMVEELYTSLLGRQAGTDQSGAADAGQPAAAHAEQDEMGGLRIFG</sequence>
<dbReference type="GO" id="GO:0000462">
    <property type="term" value="P:maturation of SSU-rRNA from tricistronic rRNA transcript (SSU-rRNA, 5.8S rRNA, LSU-rRNA)"/>
    <property type="evidence" value="ECO:0007669"/>
    <property type="project" value="TreeGrafter"/>
</dbReference>
<feature type="compositionally biased region" description="Acidic residues" evidence="3">
    <location>
        <begin position="323"/>
        <end position="334"/>
    </location>
</feature>
<evidence type="ECO:0000256" key="1">
    <source>
        <dbReference type="ARBA" id="ARBA00008966"/>
    </source>
</evidence>
<evidence type="ECO:0000256" key="3">
    <source>
        <dbReference type="SAM" id="MobiDB-lite"/>
    </source>
</evidence>
<dbReference type="InterPro" id="IPR012617">
    <property type="entry name" value="AATF_C"/>
</dbReference>
<comment type="similarity">
    <text evidence="1">Belongs to the AATF family.</text>
</comment>
<dbReference type="OrthoDB" id="5783963at2759"/>
<dbReference type="Pfam" id="PF08164">
    <property type="entry name" value="TRAUB"/>
    <property type="match status" value="1"/>
</dbReference>
<feature type="compositionally biased region" description="Basic and acidic residues" evidence="3">
    <location>
        <begin position="131"/>
        <end position="153"/>
    </location>
</feature>
<feature type="domain" description="Apoptosis-antagonizing transcription factor C-terminal" evidence="4">
    <location>
        <begin position="447"/>
        <end position="529"/>
    </location>
</feature>
<dbReference type="AlphaFoldDB" id="A0A4P9XNZ2"/>
<dbReference type="Pfam" id="PF13339">
    <property type="entry name" value="AATF-Che1"/>
    <property type="match status" value="1"/>
</dbReference>
<feature type="domain" description="AATF leucine zipper-containing" evidence="5">
    <location>
        <begin position="220"/>
        <end position="361"/>
    </location>
</feature>
<dbReference type="InterPro" id="IPR039223">
    <property type="entry name" value="AATF/Bfr2"/>
</dbReference>
<protein>
    <recommendedName>
        <fullName evidence="2">Protein BFR2</fullName>
    </recommendedName>
</protein>
<name>A0A4P9XNZ2_9FUNG</name>
<evidence type="ECO:0000259" key="5">
    <source>
        <dbReference type="Pfam" id="PF13339"/>
    </source>
</evidence>
<feature type="compositionally biased region" description="Acidic residues" evidence="3">
    <location>
        <begin position="108"/>
        <end position="130"/>
    </location>
</feature>
<dbReference type="STRING" id="78915.A0A4P9XNZ2"/>
<gene>
    <name evidence="6" type="ORF">THASP1DRAFT_31039</name>
</gene>
<dbReference type="PANTHER" id="PTHR15565:SF0">
    <property type="entry name" value="PROTEIN AATF"/>
    <property type="match status" value="1"/>
</dbReference>
<dbReference type="InterPro" id="IPR025160">
    <property type="entry name" value="AATF"/>
</dbReference>
<feature type="compositionally biased region" description="Low complexity" evidence="3">
    <location>
        <begin position="540"/>
        <end position="550"/>
    </location>
</feature>
<evidence type="ECO:0000256" key="2">
    <source>
        <dbReference type="ARBA" id="ARBA00013850"/>
    </source>
</evidence>
<evidence type="ECO:0000313" key="7">
    <source>
        <dbReference type="Proteomes" id="UP000271241"/>
    </source>
</evidence>
<dbReference type="EMBL" id="KZ992759">
    <property type="protein sequence ID" value="RKP07141.1"/>
    <property type="molecule type" value="Genomic_DNA"/>
</dbReference>
<evidence type="ECO:0000259" key="4">
    <source>
        <dbReference type="Pfam" id="PF08164"/>
    </source>
</evidence>